<dbReference type="InterPro" id="IPR011990">
    <property type="entry name" value="TPR-like_helical_dom_sf"/>
</dbReference>
<keyword evidence="7" id="KW-1133">Transmembrane helix</keyword>
<sequence length="446" mass="51279">MQIWKILDIESTNELSVIKKAYARKLKQHHPEDDPEGYQRLREAYDQAVRAAKRKLTLDSSHDLTEEAAVKRVESGQSDTGQDEQEGDANLVVAPSRMLFADPAPMIRTAEQRLSEFMEKVTVVYRDIAQRIDIDSWLKLLNDDIMWDVKLQREVYKRMTVFLERHPYLPRDVWQLLESSFCWKERAQDDRESFSRQFPNVFLHAFAEPYYATSLRFTFLANAGDIDCEAFLAYRLGALLALKHHHMEQAEEMLNRAYELFPDDPDLLRLQAEYFLRLGTLSRALAAIDRWMALTPDDPELYWYRARIYVKSNRLTEAIQDVTYFLSLNPGHPGALSLAAKCYTKLGDPASAHDTYLRLLELQPDDIEALVCLAEGGHPETGPTSLTASSAASVDQLPAQDTERAGSRLPEEHARANKSSFFSIKNLTLILVLGWFFLNLIRMLFR</sequence>
<feature type="region of interest" description="Disordered" evidence="6">
    <location>
        <begin position="69"/>
        <end position="88"/>
    </location>
</feature>
<keyword evidence="3 5" id="KW-0802">TPR repeat</keyword>
<dbReference type="InterPro" id="IPR001623">
    <property type="entry name" value="DnaJ_domain"/>
</dbReference>
<dbReference type="PROSITE" id="PS50005">
    <property type="entry name" value="TPR"/>
    <property type="match status" value="2"/>
</dbReference>
<dbReference type="Pfam" id="PF13181">
    <property type="entry name" value="TPR_8"/>
    <property type="match status" value="1"/>
</dbReference>
<evidence type="ECO:0000256" key="2">
    <source>
        <dbReference type="ARBA" id="ARBA00022737"/>
    </source>
</evidence>
<keyword evidence="4" id="KW-0346">Stress response</keyword>
<organism evidence="9 10">
    <name type="scientific">Paenibacillus oleatilyticus</name>
    <dbReference type="NCBI Taxonomy" id="2594886"/>
    <lineage>
        <taxon>Bacteria</taxon>
        <taxon>Bacillati</taxon>
        <taxon>Bacillota</taxon>
        <taxon>Bacilli</taxon>
        <taxon>Bacillales</taxon>
        <taxon>Paenibacillaceae</taxon>
        <taxon>Paenibacillus</taxon>
    </lineage>
</organism>
<dbReference type="EMBL" id="JBHDLN010000001">
    <property type="protein sequence ID" value="MFB0841100.1"/>
    <property type="molecule type" value="Genomic_DNA"/>
</dbReference>
<evidence type="ECO:0000256" key="5">
    <source>
        <dbReference type="PROSITE-ProRule" id="PRU00339"/>
    </source>
</evidence>
<keyword evidence="7" id="KW-0472">Membrane</keyword>
<dbReference type="Gene3D" id="1.25.40.10">
    <property type="entry name" value="Tetratricopeptide repeat domain"/>
    <property type="match status" value="1"/>
</dbReference>
<comment type="caution">
    <text evidence="9">The sequence shown here is derived from an EMBL/GenBank/DDBJ whole genome shotgun (WGS) entry which is preliminary data.</text>
</comment>
<evidence type="ECO:0000256" key="6">
    <source>
        <dbReference type="SAM" id="MobiDB-lite"/>
    </source>
</evidence>
<feature type="repeat" description="TPR" evidence="5">
    <location>
        <begin position="333"/>
        <end position="366"/>
    </location>
</feature>
<feature type="region of interest" description="Disordered" evidence="6">
    <location>
        <begin position="380"/>
        <end position="412"/>
    </location>
</feature>
<dbReference type="SUPFAM" id="SSF48452">
    <property type="entry name" value="TPR-like"/>
    <property type="match status" value="1"/>
</dbReference>
<dbReference type="RefSeq" id="WP_373948492.1">
    <property type="nucleotide sequence ID" value="NZ_JBHDLN010000001.1"/>
</dbReference>
<feature type="compositionally biased region" description="Polar residues" evidence="6">
    <location>
        <begin position="382"/>
        <end position="393"/>
    </location>
</feature>
<evidence type="ECO:0000313" key="10">
    <source>
        <dbReference type="Proteomes" id="UP001575622"/>
    </source>
</evidence>
<name>A0ABV4UTZ1_9BACL</name>
<dbReference type="SMART" id="SM00028">
    <property type="entry name" value="TPR"/>
    <property type="match status" value="4"/>
</dbReference>
<accession>A0ABV4UTZ1</accession>
<evidence type="ECO:0000256" key="3">
    <source>
        <dbReference type="ARBA" id="ARBA00022803"/>
    </source>
</evidence>
<keyword evidence="2" id="KW-0677">Repeat</keyword>
<evidence type="ECO:0000313" key="9">
    <source>
        <dbReference type="EMBL" id="MFB0841100.1"/>
    </source>
</evidence>
<proteinExistence type="predicted"/>
<dbReference type="InterPro" id="IPR036869">
    <property type="entry name" value="J_dom_sf"/>
</dbReference>
<dbReference type="InterPro" id="IPR019734">
    <property type="entry name" value="TPR_rpt"/>
</dbReference>
<dbReference type="PROSITE" id="PS50076">
    <property type="entry name" value="DNAJ_2"/>
    <property type="match status" value="1"/>
</dbReference>
<evidence type="ECO:0000256" key="4">
    <source>
        <dbReference type="ARBA" id="ARBA00023016"/>
    </source>
</evidence>
<feature type="transmembrane region" description="Helical" evidence="7">
    <location>
        <begin position="427"/>
        <end position="445"/>
    </location>
</feature>
<keyword evidence="10" id="KW-1185">Reference proteome</keyword>
<dbReference type="SUPFAM" id="SSF46565">
    <property type="entry name" value="Chaperone J-domain"/>
    <property type="match status" value="1"/>
</dbReference>
<feature type="compositionally biased region" description="Basic and acidic residues" evidence="6">
    <location>
        <begin position="401"/>
        <end position="412"/>
    </location>
</feature>
<protein>
    <submittedName>
        <fullName evidence="9">Tetratricopeptide repeat protein</fullName>
    </submittedName>
</protein>
<dbReference type="PANTHER" id="PTHR44858">
    <property type="entry name" value="TETRATRICOPEPTIDE REPEAT PROTEIN 6"/>
    <property type="match status" value="1"/>
</dbReference>
<feature type="domain" description="J" evidence="8">
    <location>
        <begin position="2"/>
        <end position="62"/>
    </location>
</feature>
<gene>
    <name evidence="9" type="ORF">ACEU3E_02870</name>
</gene>
<dbReference type="Gene3D" id="1.10.287.110">
    <property type="entry name" value="DnaJ domain"/>
    <property type="match status" value="1"/>
</dbReference>
<dbReference type="Pfam" id="PF13371">
    <property type="entry name" value="TPR_9"/>
    <property type="match status" value="1"/>
</dbReference>
<evidence type="ECO:0000256" key="1">
    <source>
        <dbReference type="ARBA" id="ARBA00022705"/>
    </source>
</evidence>
<feature type="repeat" description="TPR" evidence="5">
    <location>
        <begin position="299"/>
        <end position="332"/>
    </location>
</feature>
<dbReference type="PANTHER" id="PTHR44858:SF1">
    <property type="entry name" value="UDP-N-ACETYLGLUCOSAMINE--PEPTIDE N-ACETYLGLUCOSAMINYLTRANSFERASE SPINDLY-RELATED"/>
    <property type="match status" value="1"/>
</dbReference>
<evidence type="ECO:0000256" key="7">
    <source>
        <dbReference type="SAM" id="Phobius"/>
    </source>
</evidence>
<dbReference type="Proteomes" id="UP001575622">
    <property type="component" value="Unassembled WGS sequence"/>
</dbReference>
<reference evidence="9 10" key="1">
    <citation type="submission" date="2024-09" db="EMBL/GenBank/DDBJ databases">
        <authorList>
            <person name="Makale K.P.P."/>
            <person name="Makhzoum A."/>
            <person name="Rantong G."/>
            <person name="Rahube T.O."/>
        </authorList>
    </citation>
    <scope>NUCLEOTIDE SEQUENCE [LARGE SCALE GENOMIC DNA]</scope>
    <source>
        <strain evidence="9 10">KM_D13</strain>
    </source>
</reference>
<keyword evidence="1" id="KW-0235">DNA replication</keyword>
<evidence type="ECO:0000259" key="8">
    <source>
        <dbReference type="PROSITE" id="PS50076"/>
    </source>
</evidence>
<keyword evidence="7" id="KW-0812">Transmembrane</keyword>
<dbReference type="InterPro" id="IPR050498">
    <property type="entry name" value="Ycf3"/>
</dbReference>